<dbReference type="GeneID" id="101827871"/>
<reference evidence="3" key="1">
    <citation type="submission" date="2025-08" db="UniProtKB">
        <authorList>
            <consortium name="RefSeq"/>
        </authorList>
    </citation>
    <scope>IDENTIFICATION</scope>
    <source>
        <tissue evidence="3">Liver</tissue>
    </source>
</reference>
<sequence>MVPAGSRQRPDRPGLIYVTRFASHRRGVWQLRGPRGLRHQGPGLGACFAMEQTAVESGSPGGELPTGSHARVAATRDYSTSSQRRRSRSPRGPEPAARAGLHQKNEAKEFDFPIPLNEASKIMKEKKKVLVWKKVQKVISKMIAENEKYRHRLKCQNLSSEIRVNTK</sequence>
<keyword evidence="2" id="KW-1185">Reference proteome</keyword>
<evidence type="ECO:0000256" key="1">
    <source>
        <dbReference type="SAM" id="MobiDB-lite"/>
    </source>
</evidence>
<feature type="region of interest" description="Disordered" evidence="1">
    <location>
        <begin position="55"/>
        <end position="107"/>
    </location>
</feature>
<dbReference type="InterPro" id="IPR031464">
    <property type="entry name" value="DUF4680"/>
</dbReference>
<name>A0ABM2XMD3_MESAU</name>
<evidence type="ECO:0000313" key="3">
    <source>
        <dbReference type="RefSeq" id="XP_040603903.1"/>
    </source>
</evidence>
<dbReference type="PANTHER" id="PTHR38655:SF1">
    <property type="entry name" value="SIMILAR TO RIKEN CDNA 4930524B15"/>
    <property type="match status" value="1"/>
</dbReference>
<dbReference type="Proteomes" id="UP000886700">
    <property type="component" value="Unplaced"/>
</dbReference>
<evidence type="ECO:0000313" key="2">
    <source>
        <dbReference type="Proteomes" id="UP000886700"/>
    </source>
</evidence>
<protein>
    <submittedName>
        <fullName evidence="3">Uncharacterized protein C5orf47 homolog</fullName>
    </submittedName>
</protein>
<dbReference type="Pfam" id="PF15730">
    <property type="entry name" value="DUF4680"/>
    <property type="match status" value="1"/>
</dbReference>
<dbReference type="PANTHER" id="PTHR38655">
    <property type="entry name" value="SIMILAR TO RIKEN CDNA 4930524B15"/>
    <property type="match status" value="1"/>
</dbReference>
<proteinExistence type="predicted"/>
<dbReference type="RefSeq" id="XP_040603903.1">
    <property type="nucleotide sequence ID" value="XM_040747969.1"/>
</dbReference>
<organism evidence="2 3">
    <name type="scientific">Mesocricetus auratus</name>
    <name type="common">Golden hamster</name>
    <dbReference type="NCBI Taxonomy" id="10036"/>
    <lineage>
        <taxon>Eukaryota</taxon>
        <taxon>Metazoa</taxon>
        <taxon>Chordata</taxon>
        <taxon>Craniata</taxon>
        <taxon>Vertebrata</taxon>
        <taxon>Euteleostomi</taxon>
        <taxon>Mammalia</taxon>
        <taxon>Eutheria</taxon>
        <taxon>Euarchontoglires</taxon>
        <taxon>Glires</taxon>
        <taxon>Rodentia</taxon>
        <taxon>Myomorpha</taxon>
        <taxon>Muroidea</taxon>
        <taxon>Cricetidae</taxon>
        <taxon>Cricetinae</taxon>
        <taxon>Mesocricetus</taxon>
    </lineage>
</organism>
<gene>
    <name evidence="3" type="primary">CUNH5orf47</name>
</gene>
<accession>A0ABM2XMD3</accession>